<evidence type="ECO:0000256" key="1">
    <source>
        <dbReference type="ARBA" id="ARBA00022598"/>
    </source>
</evidence>
<dbReference type="GO" id="GO:0016874">
    <property type="term" value="F:ligase activity"/>
    <property type="evidence" value="ECO:0007669"/>
    <property type="project" value="UniProtKB-KW"/>
</dbReference>
<dbReference type="Pfam" id="PF00289">
    <property type="entry name" value="Biotin_carb_N"/>
    <property type="match status" value="1"/>
</dbReference>
<keyword evidence="2 4" id="KW-0547">Nucleotide-binding</keyword>
<dbReference type="GO" id="GO:0005524">
    <property type="term" value="F:ATP binding"/>
    <property type="evidence" value="ECO:0007669"/>
    <property type="project" value="UniProtKB-UniRule"/>
</dbReference>
<dbReference type="SUPFAM" id="SSF52440">
    <property type="entry name" value="PreATP-grasp domain"/>
    <property type="match status" value="1"/>
</dbReference>
<keyword evidence="3 4" id="KW-0067">ATP-binding</keyword>
<dbReference type="PROSITE" id="PS50975">
    <property type="entry name" value="ATP_GRASP"/>
    <property type="match status" value="1"/>
</dbReference>
<dbReference type="InterPro" id="IPR005481">
    <property type="entry name" value="BC-like_N"/>
</dbReference>
<feature type="domain" description="Biotin carboxylation" evidence="6">
    <location>
        <begin position="1"/>
        <end position="413"/>
    </location>
</feature>
<dbReference type="InterPro" id="IPR016185">
    <property type="entry name" value="PreATP-grasp_dom_sf"/>
</dbReference>
<dbReference type="InterPro" id="IPR011764">
    <property type="entry name" value="Biotin_carboxylation_dom"/>
</dbReference>
<sequence length="413" mass="43044">MLVAARGAPAVRAAAVCRALGIAPVTVVTRSDPQRRHVLAGHVVLDAADCAARAGCGGYDCADCVVRAAVAAGVDAVHPGWGAVAEDPALARGLAERGIRFVGSPEAALAVAGDTAWAVETAERAGVPVLPHAVGRRMIRALVARHGLPVVLKRSRCRQGDGVRVVRCPAELSAALADHPDWYAERYVEPARVVGVMVAVDDEGNAAHLCERESLLVAGNRKLLEAAPVHGVPDVLLAAMRADAQRLACAFGLLNVVTVEFLVHAGGYTFQEVNPRLTGAYRIAEAVTGIDVIALQLGLAAGSRSIPVDPPAGTHAVQGHLFLRPGSPASRVLRRVRLPAERSGVVVDCTLDAGRPVVLDTIAAQVLATGTSRAQAYDRVARAVGGLHLAGVRHHGADIAQWCSRRSRALTEV</sequence>
<dbReference type="Gene3D" id="3.30.470.20">
    <property type="entry name" value="ATP-grasp fold, B domain"/>
    <property type="match status" value="1"/>
</dbReference>
<evidence type="ECO:0000313" key="7">
    <source>
        <dbReference type="EMBL" id="AGZ94453.1"/>
    </source>
</evidence>
<proteinExistence type="predicted"/>
<feature type="domain" description="ATP-grasp" evidence="5">
    <location>
        <begin position="119"/>
        <end position="301"/>
    </location>
</feature>
<dbReference type="PROSITE" id="PS50979">
    <property type="entry name" value="BC"/>
    <property type="match status" value="1"/>
</dbReference>
<protein>
    <submittedName>
        <fullName evidence="7">Methylcrotonyl-CoA carboxylase biotin-containing subunit</fullName>
    </submittedName>
</protein>
<dbReference type="PANTHER" id="PTHR48095:SF5">
    <property type="entry name" value="BLL7292 PROTEIN"/>
    <property type="match status" value="1"/>
</dbReference>
<evidence type="ECO:0000256" key="4">
    <source>
        <dbReference type="PROSITE-ProRule" id="PRU00409"/>
    </source>
</evidence>
<dbReference type="InterPro" id="IPR011761">
    <property type="entry name" value="ATP-grasp"/>
</dbReference>
<name>U5YQ03_9PSEU</name>
<dbReference type="PANTHER" id="PTHR48095">
    <property type="entry name" value="PYRUVATE CARBOXYLASE SUBUNIT A"/>
    <property type="match status" value="1"/>
</dbReference>
<reference evidence="7" key="1">
    <citation type="journal article" date="2013" name="Proc. Natl. Acad. Sci. U.S.A.">
        <title>Diversity and abundance of phosphonate biosynthetic genes in nature.</title>
        <authorList>
            <person name="Yu X."/>
            <person name="Doroghazi J.R."/>
            <person name="Janga S.C."/>
            <person name="Zhang J.K."/>
            <person name="Circello B."/>
            <person name="Griffin B.M."/>
            <person name="Labeda D.P."/>
            <person name="Metcalf W.W."/>
        </authorList>
    </citation>
    <scope>NUCLEOTIDE SEQUENCE</scope>
    <source>
        <strain evidence="7">NRRL S-836</strain>
    </source>
</reference>
<dbReference type="InterPro" id="IPR005479">
    <property type="entry name" value="CPAse_ATP-bd"/>
</dbReference>
<dbReference type="InterPro" id="IPR051602">
    <property type="entry name" value="ACC_Biotin_Carboxylase"/>
</dbReference>
<organism evidence="7">
    <name type="scientific">Lentzea sp. NRRL S-836</name>
    <dbReference type="NCBI Taxonomy" id="1415540"/>
    <lineage>
        <taxon>Bacteria</taxon>
        <taxon>Bacillati</taxon>
        <taxon>Actinomycetota</taxon>
        <taxon>Actinomycetes</taxon>
        <taxon>Pseudonocardiales</taxon>
        <taxon>Pseudonocardiaceae</taxon>
        <taxon>Lentzea</taxon>
    </lineage>
</organism>
<dbReference type="AlphaFoldDB" id="U5YQ03"/>
<dbReference type="EMBL" id="KF386879">
    <property type="protein sequence ID" value="AGZ94453.1"/>
    <property type="molecule type" value="Genomic_DNA"/>
</dbReference>
<accession>U5YQ03</accession>
<dbReference type="Pfam" id="PF02786">
    <property type="entry name" value="CPSase_L_D2"/>
    <property type="match status" value="1"/>
</dbReference>
<evidence type="ECO:0000259" key="6">
    <source>
        <dbReference type="PROSITE" id="PS50979"/>
    </source>
</evidence>
<dbReference type="GO" id="GO:0046872">
    <property type="term" value="F:metal ion binding"/>
    <property type="evidence" value="ECO:0007669"/>
    <property type="project" value="InterPro"/>
</dbReference>
<evidence type="ECO:0000256" key="2">
    <source>
        <dbReference type="ARBA" id="ARBA00022741"/>
    </source>
</evidence>
<keyword evidence="1" id="KW-0436">Ligase</keyword>
<dbReference type="SUPFAM" id="SSF56059">
    <property type="entry name" value="Glutathione synthetase ATP-binding domain-like"/>
    <property type="match status" value="1"/>
</dbReference>
<evidence type="ECO:0000256" key="3">
    <source>
        <dbReference type="ARBA" id="ARBA00022840"/>
    </source>
</evidence>
<evidence type="ECO:0000259" key="5">
    <source>
        <dbReference type="PROSITE" id="PS50975"/>
    </source>
</evidence>